<gene>
    <name evidence="1" type="ORF">Vadar_014712</name>
</gene>
<reference evidence="1 2" key="1">
    <citation type="journal article" date="2021" name="Hortic Res">
        <title>High-quality reference genome and annotation aids understanding of berry development for evergreen blueberry (Vaccinium darrowii).</title>
        <authorList>
            <person name="Yu J."/>
            <person name="Hulse-Kemp A.M."/>
            <person name="Babiker E."/>
            <person name="Staton M."/>
        </authorList>
    </citation>
    <scope>NUCLEOTIDE SEQUENCE [LARGE SCALE GENOMIC DNA]</scope>
    <source>
        <strain evidence="2">cv. NJ 8807/NJ 8810</strain>
        <tissue evidence="1">Young leaf</tissue>
    </source>
</reference>
<protein>
    <submittedName>
        <fullName evidence="1">Uncharacterized protein</fullName>
    </submittedName>
</protein>
<dbReference type="Proteomes" id="UP000828048">
    <property type="component" value="Chromosome 8"/>
</dbReference>
<proteinExistence type="predicted"/>
<comment type="caution">
    <text evidence="1">The sequence shown here is derived from an EMBL/GenBank/DDBJ whole genome shotgun (WGS) entry which is preliminary data.</text>
</comment>
<accession>A0ACB7YDH7</accession>
<evidence type="ECO:0000313" key="2">
    <source>
        <dbReference type="Proteomes" id="UP000828048"/>
    </source>
</evidence>
<sequence>MNSAELSLDLSSIYGTPKPISELLKKSSLISEISQKSSNLDYYLKLLEDELRKIDGLKRELPLSMLLLTDAIERLKEERMKRERSKEGQLVTEELIQLMGNSDENGRRAGGGLSSDSSDKRNWMSSAKLWTATTAKCENCNKNVSEFSLKSGETTEDGSATKTRYLPCNFKNRGGSFVPFEGTSGLATMKEAAKVGSQEQGVLILKPVAENGSIDLDFEGNSKHSDSSSVTEQMKPQIKFKPHLQQQFKQQKKKHRRCWSPELHRRFVDALGLLGGPQTATPKHIKQLMQVDTLTNDEVKSHLQKYRIHVLKQQDSSTATSN</sequence>
<name>A0ACB7YDH7_9ERIC</name>
<dbReference type="EMBL" id="CM037158">
    <property type="protein sequence ID" value="KAH7851647.1"/>
    <property type="molecule type" value="Genomic_DNA"/>
</dbReference>
<organism evidence="1 2">
    <name type="scientific">Vaccinium darrowii</name>
    <dbReference type="NCBI Taxonomy" id="229202"/>
    <lineage>
        <taxon>Eukaryota</taxon>
        <taxon>Viridiplantae</taxon>
        <taxon>Streptophyta</taxon>
        <taxon>Embryophyta</taxon>
        <taxon>Tracheophyta</taxon>
        <taxon>Spermatophyta</taxon>
        <taxon>Magnoliopsida</taxon>
        <taxon>eudicotyledons</taxon>
        <taxon>Gunneridae</taxon>
        <taxon>Pentapetalae</taxon>
        <taxon>asterids</taxon>
        <taxon>Ericales</taxon>
        <taxon>Ericaceae</taxon>
        <taxon>Vaccinioideae</taxon>
        <taxon>Vaccinieae</taxon>
        <taxon>Vaccinium</taxon>
    </lineage>
</organism>
<evidence type="ECO:0000313" key="1">
    <source>
        <dbReference type="EMBL" id="KAH7851647.1"/>
    </source>
</evidence>
<keyword evidence="2" id="KW-1185">Reference proteome</keyword>